<evidence type="ECO:0000313" key="3">
    <source>
        <dbReference type="Proteomes" id="UP000033140"/>
    </source>
</evidence>
<reference evidence="2 3" key="3">
    <citation type="journal article" date="2015" name="Genome Announc.">
        <title>Draft Genome Sequence of the Archiascomycetous Yeast Saitoella complicata.</title>
        <authorList>
            <person name="Yamauchi K."/>
            <person name="Kondo S."/>
            <person name="Hamamoto M."/>
            <person name="Takahashi Y."/>
            <person name="Ogura Y."/>
            <person name="Hayashi T."/>
            <person name="Nishida H."/>
        </authorList>
    </citation>
    <scope>NUCLEOTIDE SEQUENCE [LARGE SCALE GENOMIC DNA]</scope>
    <source>
        <strain evidence="2 3">NRRL Y-17804</strain>
    </source>
</reference>
<protein>
    <submittedName>
        <fullName evidence="2">Uncharacterized protein</fullName>
    </submittedName>
</protein>
<evidence type="ECO:0000313" key="2">
    <source>
        <dbReference type="EMBL" id="GAO45752.1"/>
    </source>
</evidence>
<keyword evidence="1" id="KW-1133">Transmembrane helix</keyword>
<dbReference type="AlphaFoldDB" id="A0A0E9N732"/>
<dbReference type="EMBL" id="BACD03000001">
    <property type="protein sequence ID" value="GAO45752.1"/>
    <property type="molecule type" value="Genomic_DNA"/>
</dbReference>
<proteinExistence type="predicted"/>
<organism evidence="2 3">
    <name type="scientific">Saitoella complicata (strain BCRC 22490 / CBS 7301 / JCM 7358 / NBRC 10748 / NRRL Y-17804)</name>
    <dbReference type="NCBI Taxonomy" id="698492"/>
    <lineage>
        <taxon>Eukaryota</taxon>
        <taxon>Fungi</taxon>
        <taxon>Dikarya</taxon>
        <taxon>Ascomycota</taxon>
        <taxon>Taphrinomycotina</taxon>
        <taxon>Taphrinomycotina incertae sedis</taxon>
        <taxon>Saitoella</taxon>
    </lineage>
</organism>
<dbReference type="STRING" id="698492.A0A0E9N732"/>
<name>A0A0E9N732_SAICN</name>
<comment type="caution">
    <text evidence="2">The sequence shown here is derived from an EMBL/GenBank/DDBJ whole genome shotgun (WGS) entry which is preliminary data.</text>
</comment>
<gene>
    <name evidence="2" type="ORF">G7K_0004-t1</name>
</gene>
<keyword evidence="1" id="KW-0472">Membrane</keyword>
<reference evidence="2 3" key="1">
    <citation type="journal article" date="2011" name="J. Gen. Appl. Microbiol.">
        <title>Draft genome sequencing of the enigmatic yeast Saitoella complicata.</title>
        <authorList>
            <person name="Nishida H."/>
            <person name="Hamamoto M."/>
            <person name="Sugiyama J."/>
        </authorList>
    </citation>
    <scope>NUCLEOTIDE SEQUENCE [LARGE SCALE GENOMIC DNA]</scope>
    <source>
        <strain evidence="2 3">NRRL Y-17804</strain>
    </source>
</reference>
<keyword evidence="3" id="KW-1185">Reference proteome</keyword>
<accession>A0A0E9N732</accession>
<reference evidence="2 3" key="2">
    <citation type="journal article" date="2014" name="J. Gen. Appl. Microbiol.">
        <title>The early diverging ascomycetous budding yeast Saitoella complicata has three histone deacetylases belonging to the Clr6, Hos2, and Rpd3 lineages.</title>
        <authorList>
            <person name="Nishida H."/>
            <person name="Matsumoto T."/>
            <person name="Kondo S."/>
            <person name="Hamamoto M."/>
            <person name="Yoshikawa H."/>
        </authorList>
    </citation>
    <scope>NUCLEOTIDE SEQUENCE [LARGE SCALE GENOMIC DNA]</scope>
    <source>
        <strain evidence="2 3">NRRL Y-17804</strain>
    </source>
</reference>
<evidence type="ECO:0000256" key="1">
    <source>
        <dbReference type="SAM" id="Phobius"/>
    </source>
</evidence>
<sequence>MSGPVHVWAAGGMCGAEEQRLDKPWMVIWQPDLGQGISGIMITKSSLLASLILGRIVVLVTSFGLYPVVPALSAQGLGLGLEWAIPIHRGKR</sequence>
<keyword evidence="1" id="KW-0812">Transmembrane</keyword>
<feature type="transmembrane region" description="Helical" evidence="1">
    <location>
        <begin position="47"/>
        <end position="69"/>
    </location>
</feature>
<dbReference type="Proteomes" id="UP000033140">
    <property type="component" value="Unassembled WGS sequence"/>
</dbReference>